<dbReference type="Gene3D" id="3.10.450.50">
    <property type="match status" value="2"/>
</dbReference>
<evidence type="ECO:0000256" key="2">
    <source>
        <dbReference type="ARBA" id="ARBA00023194"/>
    </source>
</evidence>
<name>A0ABP7IFW2_9PSEU</name>
<dbReference type="Proteomes" id="UP001501624">
    <property type="component" value="Unassembled WGS sequence"/>
</dbReference>
<dbReference type="SUPFAM" id="SSF54427">
    <property type="entry name" value="NTF2-like"/>
    <property type="match status" value="2"/>
</dbReference>
<comment type="caution">
    <text evidence="4">The sequence shown here is derived from an EMBL/GenBank/DDBJ whole genome shotgun (WGS) entry which is preliminary data.</text>
</comment>
<comment type="similarity">
    <text evidence="1">Belongs to the PhzA/PhzB family.</text>
</comment>
<accession>A0ABP7IFW2</accession>
<evidence type="ECO:0000313" key="5">
    <source>
        <dbReference type="Proteomes" id="UP001501624"/>
    </source>
</evidence>
<dbReference type="InterPro" id="IPR037401">
    <property type="entry name" value="SnoaL-like"/>
</dbReference>
<keyword evidence="5" id="KW-1185">Reference proteome</keyword>
<gene>
    <name evidence="4" type="ORF">GCM10022380_39870</name>
</gene>
<reference evidence="5" key="1">
    <citation type="journal article" date="2019" name="Int. J. Syst. Evol. Microbiol.">
        <title>The Global Catalogue of Microorganisms (GCM) 10K type strain sequencing project: providing services to taxonomists for standard genome sequencing and annotation.</title>
        <authorList>
            <consortium name="The Broad Institute Genomics Platform"/>
            <consortium name="The Broad Institute Genome Sequencing Center for Infectious Disease"/>
            <person name="Wu L."/>
            <person name="Ma J."/>
        </authorList>
    </citation>
    <scope>NUCLEOTIDE SEQUENCE [LARGE SCALE GENOMIC DNA]</scope>
    <source>
        <strain evidence="5">JCM 17017</strain>
    </source>
</reference>
<organism evidence="4 5">
    <name type="scientific">Amycolatopsis tucumanensis</name>
    <dbReference type="NCBI Taxonomy" id="401106"/>
    <lineage>
        <taxon>Bacteria</taxon>
        <taxon>Bacillati</taxon>
        <taxon>Actinomycetota</taxon>
        <taxon>Actinomycetes</taxon>
        <taxon>Pseudonocardiales</taxon>
        <taxon>Pseudonocardiaceae</taxon>
        <taxon>Amycolatopsis</taxon>
    </lineage>
</organism>
<evidence type="ECO:0000256" key="1">
    <source>
        <dbReference type="ARBA" id="ARBA00009377"/>
    </source>
</evidence>
<evidence type="ECO:0000313" key="4">
    <source>
        <dbReference type="EMBL" id="GAA3817473.1"/>
    </source>
</evidence>
<dbReference type="Pfam" id="PF12680">
    <property type="entry name" value="SnoaL_2"/>
    <property type="match status" value="1"/>
</dbReference>
<evidence type="ECO:0000259" key="3">
    <source>
        <dbReference type="Pfam" id="PF12680"/>
    </source>
</evidence>
<dbReference type="RefSeq" id="WP_237336895.1">
    <property type="nucleotide sequence ID" value="NZ_BAABCM010000005.1"/>
</dbReference>
<proteinExistence type="inferred from homology"/>
<protein>
    <recommendedName>
        <fullName evidence="3">SnoaL-like domain-containing protein</fullName>
    </recommendedName>
</protein>
<feature type="domain" description="SnoaL-like" evidence="3">
    <location>
        <begin position="173"/>
        <end position="279"/>
    </location>
</feature>
<dbReference type="EMBL" id="BAABCM010000005">
    <property type="protein sequence ID" value="GAA3817473.1"/>
    <property type="molecule type" value="Genomic_DNA"/>
</dbReference>
<keyword evidence="2" id="KW-0045">Antibiotic biosynthesis</keyword>
<sequence length="299" mass="33747">MTTIDAELRRKNREAVETFIDTNKRDQYLDQWADDGVKELPFAVLEETRWAGIAEIRRNSEENAVRRAGGDASRLDLRIFEGADPNVFWVTNRCSEEKTFNGAPYPQRYVHQLVLRDGKVVVYREFFSSLVLERALLRQAPPGLPGWTPVAYDPPREFDQAAATAAAESARVVEAWLTADLSDPKSRDELWADDALFEFPFAPPNQAKAAWRGQEELRARAEWFAENFAGCAHVDIELFPSVDPGLVWARSRMADTATAFGRPYPQSYLFAFNVRDGLVQLAQVYHDPLLVATVLPLAG</sequence>
<dbReference type="InterPro" id="IPR032710">
    <property type="entry name" value="NTF2-like_dom_sf"/>
</dbReference>
<dbReference type="InterPro" id="IPR004964">
    <property type="entry name" value="PhzA_PhzB"/>
</dbReference>
<dbReference type="Pfam" id="PF03284">
    <property type="entry name" value="PHZA_PHZB"/>
    <property type="match status" value="1"/>
</dbReference>